<comment type="cofactor">
    <cofactor evidence="1">
        <name>FMN</name>
        <dbReference type="ChEBI" id="CHEBI:58210"/>
    </cofactor>
</comment>
<comment type="catalytic activity">
    <reaction evidence="10">
        <text>5,6-dihydrothymine + NAD(+) = thymine + NADH + H(+)</text>
        <dbReference type="Rhea" id="RHEA:28791"/>
        <dbReference type="ChEBI" id="CHEBI:15378"/>
        <dbReference type="ChEBI" id="CHEBI:17821"/>
        <dbReference type="ChEBI" id="CHEBI:27468"/>
        <dbReference type="ChEBI" id="CHEBI:57540"/>
        <dbReference type="ChEBI" id="CHEBI:57945"/>
        <dbReference type="EC" id="1.3.1.1"/>
    </reaction>
</comment>
<dbReference type="PROSITE" id="PS51379">
    <property type="entry name" value="4FE4S_FER_2"/>
    <property type="match status" value="2"/>
</dbReference>
<keyword evidence="6" id="KW-0408">Iron</keyword>
<dbReference type="InterPro" id="IPR028261">
    <property type="entry name" value="DPD_II"/>
</dbReference>
<dbReference type="EMBL" id="CP073078">
    <property type="protein sequence ID" value="QUD87146.1"/>
    <property type="molecule type" value="Genomic_DNA"/>
</dbReference>
<accession>A0A975FZF1</accession>
<keyword evidence="7" id="KW-0411">Iron-sulfur</keyword>
<dbReference type="Pfam" id="PF14691">
    <property type="entry name" value="Fer4_20"/>
    <property type="match status" value="1"/>
</dbReference>
<evidence type="ECO:0000256" key="14">
    <source>
        <dbReference type="ARBA" id="ARBA00049728"/>
    </source>
</evidence>
<evidence type="ECO:0000256" key="10">
    <source>
        <dbReference type="ARBA" id="ARBA00047685"/>
    </source>
</evidence>
<dbReference type="SUPFAM" id="SSF46548">
    <property type="entry name" value="alpha-helical ferredoxin"/>
    <property type="match status" value="1"/>
</dbReference>
<evidence type="ECO:0000256" key="5">
    <source>
        <dbReference type="ARBA" id="ARBA00023002"/>
    </source>
</evidence>
<evidence type="ECO:0000256" key="9">
    <source>
        <dbReference type="ARBA" id="ARBA00032722"/>
    </source>
</evidence>
<dbReference type="Pfam" id="PF12838">
    <property type="entry name" value="Fer4_7"/>
    <property type="match status" value="1"/>
</dbReference>
<evidence type="ECO:0000256" key="13">
    <source>
        <dbReference type="ARBA" id="ARBA00049714"/>
    </source>
</evidence>
<reference evidence="16" key="1">
    <citation type="submission" date="2021-04" db="EMBL/GenBank/DDBJ databases">
        <title>The complete genome sequence of Caulobacter sp. S6.</title>
        <authorList>
            <person name="Tang Y."/>
            <person name="Ouyang W."/>
            <person name="Liu Q."/>
            <person name="Huang B."/>
            <person name="Guo Z."/>
            <person name="Lei P."/>
        </authorList>
    </citation>
    <scope>NUCLEOTIDE SEQUENCE</scope>
    <source>
        <strain evidence="16">S6</strain>
    </source>
</reference>
<dbReference type="Pfam" id="PF07992">
    <property type="entry name" value="Pyr_redox_2"/>
    <property type="match status" value="1"/>
</dbReference>
<dbReference type="SUPFAM" id="SSF51971">
    <property type="entry name" value="Nucleotide-binding domain"/>
    <property type="match status" value="2"/>
</dbReference>
<keyword evidence="2" id="KW-0285">Flavoprotein</keyword>
<evidence type="ECO:0000256" key="12">
    <source>
        <dbReference type="ARBA" id="ARBA00049578"/>
    </source>
</evidence>
<dbReference type="InterPro" id="IPR009051">
    <property type="entry name" value="Helical_ferredxn"/>
</dbReference>
<dbReference type="PRINTS" id="PR00419">
    <property type="entry name" value="ADXRDTASE"/>
</dbReference>
<dbReference type="SUPFAM" id="SSF54862">
    <property type="entry name" value="4Fe-4S ferredoxins"/>
    <property type="match status" value="1"/>
</dbReference>
<comment type="subunit">
    <text evidence="13">Heterotetramer of 2 PreA and 2 PreT subunits.</text>
</comment>
<dbReference type="PANTHER" id="PTHR43073">
    <property type="entry name" value="DIHYDROPYRIMIDINE DEHYDROGENASE [NADP(+)]"/>
    <property type="match status" value="1"/>
</dbReference>
<feature type="domain" description="4Fe-4S ferredoxin-type" evidence="15">
    <location>
        <begin position="491"/>
        <end position="521"/>
    </location>
</feature>
<comment type="function">
    <text evidence="12">Involved in pyrimidine base degradation. Catalyzes physiologically the reduction of uracil to 5,6-dihydrouracil (DHU) by using NADH as a specific cosubstrate. It also catalyzes the reverse reaction and the reduction of thymine to 5,6-dihydrothymine (DHT).</text>
</comment>
<keyword evidence="4" id="KW-0479">Metal-binding</keyword>
<dbReference type="RefSeq" id="WP_211937198.1">
    <property type="nucleotide sequence ID" value="NZ_CP073078.1"/>
</dbReference>
<dbReference type="Proteomes" id="UP000676409">
    <property type="component" value="Chromosome"/>
</dbReference>
<evidence type="ECO:0000313" key="16">
    <source>
        <dbReference type="EMBL" id="QUD87146.1"/>
    </source>
</evidence>
<dbReference type="GO" id="GO:0004159">
    <property type="term" value="F:dihydropyrimidine dehydrogenase (NAD+) activity"/>
    <property type="evidence" value="ECO:0007669"/>
    <property type="project" value="UniProtKB-EC"/>
</dbReference>
<evidence type="ECO:0000259" key="15">
    <source>
        <dbReference type="PROSITE" id="PS51379"/>
    </source>
</evidence>
<organism evidence="16 17">
    <name type="scientific">Phenylobacterium montanum</name>
    <dbReference type="NCBI Taxonomy" id="2823693"/>
    <lineage>
        <taxon>Bacteria</taxon>
        <taxon>Pseudomonadati</taxon>
        <taxon>Pseudomonadota</taxon>
        <taxon>Alphaproteobacteria</taxon>
        <taxon>Caulobacterales</taxon>
        <taxon>Caulobacteraceae</taxon>
        <taxon>Phenylobacterium</taxon>
    </lineage>
</organism>
<evidence type="ECO:0000313" key="17">
    <source>
        <dbReference type="Proteomes" id="UP000676409"/>
    </source>
</evidence>
<dbReference type="KEGG" id="caul:KCG34_19100"/>
<evidence type="ECO:0000256" key="1">
    <source>
        <dbReference type="ARBA" id="ARBA00001917"/>
    </source>
</evidence>
<dbReference type="InterPro" id="IPR017896">
    <property type="entry name" value="4Fe4S_Fe-S-bd"/>
</dbReference>
<dbReference type="PROSITE" id="PS00198">
    <property type="entry name" value="4FE4S_FER_1"/>
    <property type="match status" value="1"/>
</dbReference>
<proteinExistence type="predicted"/>
<evidence type="ECO:0000256" key="11">
    <source>
        <dbReference type="ARBA" id="ARBA00048792"/>
    </source>
</evidence>
<dbReference type="InterPro" id="IPR023753">
    <property type="entry name" value="FAD/NAD-binding_dom"/>
</dbReference>
<dbReference type="GO" id="GO:0046872">
    <property type="term" value="F:metal ion binding"/>
    <property type="evidence" value="ECO:0007669"/>
    <property type="project" value="UniProtKB-KW"/>
</dbReference>
<dbReference type="Gene3D" id="3.50.50.60">
    <property type="entry name" value="FAD/NAD(P)-binding domain"/>
    <property type="match status" value="2"/>
</dbReference>
<dbReference type="InterPro" id="IPR017900">
    <property type="entry name" value="4Fe4S_Fe_S_CS"/>
</dbReference>
<comment type="catalytic activity">
    <reaction evidence="11">
        <text>5,6-dihydrouracil + NAD(+) = uracil + NADH + H(+)</text>
        <dbReference type="Rhea" id="RHEA:20189"/>
        <dbReference type="ChEBI" id="CHEBI:15378"/>
        <dbReference type="ChEBI" id="CHEBI:15901"/>
        <dbReference type="ChEBI" id="CHEBI:17568"/>
        <dbReference type="ChEBI" id="CHEBI:57540"/>
        <dbReference type="ChEBI" id="CHEBI:57945"/>
        <dbReference type="EC" id="1.3.1.1"/>
    </reaction>
</comment>
<protein>
    <recommendedName>
        <fullName evidence="14">dihydrouracil dehydrogenase (NAD(+))</fullName>
        <ecNumber evidence="14">1.3.1.1</ecNumber>
    </recommendedName>
    <alternativeName>
        <fullName evidence="9">Dihydrothymine dehydrogenase</fullName>
    </alternativeName>
    <alternativeName>
        <fullName evidence="8">Dihydrouracil dehydrogenase</fullName>
    </alternativeName>
</protein>
<dbReference type="EC" id="1.3.1.1" evidence="14"/>
<keyword evidence="17" id="KW-1185">Reference proteome</keyword>
<evidence type="ECO:0000256" key="6">
    <source>
        <dbReference type="ARBA" id="ARBA00023004"/>
    </source>
</evidence>
<evidence type="ECO:0000256" key="2">
    <source>
        <dbReference type="ARBA" id="ARBA00022630"/>
    </source>
</evidence>
<keyword evidence="3" id="KW-0288">FMN</keyword>
<evidence type="ECO:0000256" key="4">
    <source>
        <dbReference type="ARBA" id="ARBA00022723"/>
    </source>
</evidence>
<sequence length="595" mass="65819">MQRTQTDGADYFHKVVDCQWACPAHTPVPEYIRLIAAGRYADAYMVNWKSNVFPGILGRTCDRPCEPACRRGRVEDEPVAICRLKRVAADNKGELNGRLPTPVSTTNGKRIALIGAGPASLTVARDLASLGYELTLFDGEAKSGGMIRSQIPRFRLPEEVIDEEVGYVTRLGMELRLGERIDSLKALLAQGYDAVFVGSGAPRGRDLDLPGRREAAANIHIGIDWLSNVSFGHIEKIGQRVIVLGGGNTAMDCCRTSRRLGGTDVKVIVRSGFEEMKASPWEKEDAMHEDIPILNFLTPKAFTHDNGRLTGVVFEKVRAEYDAKGRRRLVPAGEPDQHFECDDVLVAVGQENAFPWIERDIGLEFGEWDMPKVDPVTMGSSLPNVFFGGDAAFGPKNIIWAVAHGHEAAISIDRYCQGLDASQRPAPGVTLASQKMGIHEWSYDNDISNDERFRVPLRDKAQALKDVRLEVELGFDKGLGYKEAQRCLNCDVQTVFAEPLCIECDACVDICPMDCITFTDNGPEDELRERLKAPALNLDQDLYVSWPLKTGRVMVKDEDVCLHCGLCAERCPTGAWDMQRFTLEMTHAGSSCPSR</sequence>
<evidence type="ECO:0000256" key="8">
    <source>
        <dbReference type="ARBA" id="ARBA00030119"/>
    </source>
</evidence>
<dbReference type="PANTHER" id="PTHR43073:SF2">
    <property type="entry name" value="DIHYDROPYRIMIDINE DEHYDROGENASE [NADP(+)]"/>
    <property type="match status" value="1"/>
</dbReference>
<evidence type="ECO:0000256" key="7">
    <source>
        <dbReference type="ARBA" id="ARBA00023014"/>
    </source>
</evidence>
<name>A0A975FZF1_9CAUL</name>
<gene>
    <name evidence="16" type="ORF">KCG34_19100</name>
</gene>
<dbReference type="GO" id="GO:0051536">
    <property type="term" value="F:iron-sulfur cluster binding"/>
    <property type="evidence" value="ECO:0007669"/>
    <property type="project" value="UniProtKB-KW"/>
</dbReference>
<evidence type="ECO:0000256" key="3">
    <source>
        <dbReference type="ARBA" id="ARBA00022643"/>
    </source>
</evidence>
<feature type="domain" description="4Fe-4S ferredoxin-type" evidence="15">
    <location>
        <begin position="551"/>
        <end position="581"/>
    </location>
</feature>
<dbReference type="AlphaFoldDB" id="A0A975FZF1"/>
<keyword evidence="5" id="KW-0560">Oxidoreductase</keyword>
<dbReference type="InterPro" id="IPR036188">
    <property type="entry name" value="FAD/NAD-bd_sf"/>
</dbReference>
<dbReference type="Gene3D" id="1.10.1060.10">
    <property type="entry name" value="Alpha-helical ferredoxin"/>
    <property type="match status" value="1"/>
</dbReference>
<dbReference type="Gene3D" id="3.30.70.20">
    <property type="match status" value="1"/>
</dbReference>